<proteinExistence type="predicted"/>
<dbReference type="OrthoDB" id="48317at2759"/>
<dbReference type="AlphaFoldDB" id="A0A9P1MAD4"/>
<gene>
    <name evidence="2" type="ORF">PPNO1_LOCUS4038</name>
</gene>
<evidence type="ECO:0000259" key="1">
    <source>
        <dbReference type="Pfam" id="PF00135"/>
    </source>
</evidence>
<dbReference type="InterPro" id="IPR029058">
    <property type="entry name" value="AB_hydrolase_fold"/>
</dbReference>
<comment type="caution">
    <text evidence="2">The sequence shown here is derived from an EMBL/GenBank/DDBJ whole genome shotgun (WGS) entry which is preliminary data.</text>
</comment>
<dbReference type="EMBL" id="CALLCH030000011">
    <property type="protein sequence ID" value="CAI4214308.1"/>
    <property type="molecule type" value="Genomic_DNA"/>
</dbReference>
<evidence type="ECO:0000313" key="3">
    <source>
        <dbReference type="Proteomes" id="UP000838763"/>
    </source>
</evidence>
<accession>A0A9P1MAD4</accession>
<feature type="domain" description="Carboxylesterase type B" evidence="1">
    <location>
        <begin position="13"/>
        <end position="132"/>
    </location>
</feature>
<sequence length="206" mass="22507">MAISPITFVHPIIGSVQGIQKSPRVNQYLGIQYGTLKDRFSRGELRQSYEDLNATELGPIPFSPPNGCEWEHKLLQQSLPFSSFRESDTECLTLNICAPSQKSDALLPVMVLVHGGAFATGSSAYPQYDLAAITELSVTAGKPIRLKRAEQAESSYNSVLHVLGAQHLPQDEQIQALLTATSDDYGSKIGRKFPMAPLLMGRSFPS</sequence>
<dbReference type="InterPro" id="IPR050309">
    <property type="entry name" value="Type-B_Carboxylest/Lipase"/>
</dbReference>
<dbReference type="PANTHER" id="PTHR11559">
    <property type="entry name" value="CARBOXYLESTERASE"/>
    <property type="match status" value="1"/>
</dbReference>
<dbReference type="SUPFAM" id="SSF53474">
    <property type="entry name" value="alpha/beta-Hydrolases"/>
    <property type="match status" value="1"/>
</dbReference>
<name>A0A9P1MAD4_9PEZI</name>
<protein>
    <recommendedName>
        <fullName evidence="1">Carboxylesterase type B domain-containing protein</fullName>
    </recommendedName>
</protein>
<dbReference type="InterPro" id="IPR002018">
    <property type="entry name" value="CarbesteraseB"/>
</dbReference>
<organism evidence="2 3">
    <name type="scientific">Parascedosporium putredinis</name>
    <dbReference type="NCBI Taxonomy" id="1442378"/>
    <lineage>
        <taxon>Eukaryota</taxon>
        <taxon>Fungi</taxon>
        <taxon>Dikarya</taxon>
        <taxon>Ascomycota</taxon>
        <taxon>Pezizomycotina</taxon>
        <taxon>Sordariomycetes</taxon>
        <taxon>Hypocreomycetidae</taxon>
        <taxon>Microascales</taxon>
        <taxon>Microascaceae</taxon>
        <taxon>Parascedosporium</taxon>
    </lineage>
</organism>
<evidence type="ECO:0000313" key="2">
    <source>
        <dbReference type="EMBL" id="CAI4214308.1"/>
    </source>
</evidence>
<dbReference type="Gene3D" id="3.40.50.1820">
    <property type="entry name" value="alpha/beta hydrolase"/>
    <property type="match status" value="1"/>
</dbReference>
<dbReference type="Pfam" id="PF00135">
    <property type="entry name" value="COesterase"/>
    <property type="match status" value="1"/>
</dbReference>
<dbReference type="Proteomes" id="UP000838763">
    <property type="component" value="Unassembled WGS sequence"/>
</dbReference>
<reference evidence="2" key="1">
    <citation type="submission" date="2022-11" db="EMBL/GenBank/DDBJ databases">
        <authorList>
            <person name="Scott C."/>
            <person name="Bruce N."/>
        </authorList>
    </citation>
    <scope>NUCLEOTIDE SEQUENCE</scope>
</reference>
<keyword evidence="3" id="KW-1185">Reference proteome</keyword>